<dbReference type="EMBL" id="AMPZ03000004">
    <property type="protein sequence ID" value="KAH9586069.1"/>
    <property type="molecule type" value="Genomic_DNA"/>
</dbReference>
<evidence type="ECO:0000313" key="2">
    <source>
        <dbReference type="EMBL" id="KAH9586069.1"/>
    </source>
</evidence>
<reference evidence="2" key="4">
    <citation type="journal article" date="2022" name="PLoS Pathog.">
        <title>Chromosome-level genome of Schistosoma haematobium underpins genome-wide explorations of molecular variation.</title>
        <authorList>
            <person name="Stroehlein A.J."/>
            <person name="Korhonen P.K."/>
            <person name="Lee V.V."/>
            <person name="Ralph S.A."/>
            <person name="Mentink-Kane M."/>
            <person name="You H."/>
            <person name="McManus D.P."/>
            <person name="Tchuente L.T."/>
            <person name="Stothard J.R."/>
            <person name="Kaur P."/>
            <person name="Dudchenko O."/>
            <person name="Aiden E.L."/>
            <person name="Yang B."/>
            <person name="Yang H."/>
            <person name="Emery A.M."/>
            <person name="Webster B.L."/>
            <person name="Brindley P.J."/>
            <person name="Rollinson D."/>
            <person name="Chang B.C.H."/>
            <person name="Gasser R.B."/>
            <person name="Young N.D."/>
        </authorList>
    </citation>
    <scope>NUCLEOTIDE SEQUENCE</scope>
</reference>
<dbReference type="AlphaFoldDB" id="A0A922LIT1"/>
<evidence type="ECO:0000256" key="1">
    <source>
        <dbReference type="SAM" id="MobiDB-lite"/>
    </source>
</evidence>
<reference evidence="2" key="1">
    <citation type="journal article" date="2012" name="Nat. Genet.">
        <title>Whole-genome sequence of Schistosoma haematobium.</title>
        <authorList>
            <person name="Young N.D."/>
            <person name="Jex A.R."/>
            <person name="Li B."/>
            <person name="Liu S."/>
            <person name="Yang L."/>
            <person name="Xiong Z."/>
            <person name="Li Y."/>
            <person name="Cantacessi C."/>
            <person name="Hall R.S."/>
            <person name="Xu X."/>
            <person name="Chen F."/>
            <person name="Wu X."/>
            <person name="Zerlotini A."/>
            <person name="Oliveira G."/>
            <person name="Hofmann A."/>
            <person name="Zhang G."/>
            <person name="Fang X."/>
            <person name="Kang Y."/>
            <person name="Campbell B.E."/>
            <person name="Loukas A."/>
            <person name="Ranganathan S."/>
            <person name="Rollinson D."/>
            <person name="Rinaldi G."/>
            <person name="Brindley P.J."/>
            <person name="Yang H."/>
            <person name="Wang J."/>
            <person name="Wang J."/>
            <person name="Gasser R.B."/>
        </authorList>
    </citation>
    <scope>NUCLEOTIDE SEQUENCE</scope>
</reference>
<accession>A0A922LIT1</accession>
<sequence length="245" mass="27368">LTEKGFFAARWSLDRNKETKTTVTNLIYANGKISVYYDNILSEISENEILGIRGIFQCETAICPIHNSSEACKKATTPNITCIWCEKWNTCIDSNHQDHHFFKVNGCHYKSPDVIDVSTSTSINHKATTLGVREVQVDRNLKETTNGTDQYSSRDVIESPTSTSINHKAKTFGIPENEVGGNLNETTNGTDQYSNTNTEISQETYNQPCTNKAAHTNTNSNTTDDTTNDATTVVDAQPKIVYKYY</sequence>
<gene>
    <name evidence="2" type="ORF">MS3_00010851</name>
</gene>
<name>A0A922LIT1_SCHHA</name>
<feature type="region of interest" description="Disordered" evidence="1">
    <location>
        <begin position="175"/>
        <end position="195"/>
    </location>
</feature>
<dbReference type="GeneID" id="75578274"/>
<feature type="region of interest" description="Disordered" evidence="1">
    <location>
        <begin position="209"/>
        <end position="229"/>
    </location>
</feature>
<dbReference type="KEGG" id="shx:MS3_00010851"/>
<dbReference type="Proteomes" id="UP000471633">
    <property type="component" value="Unassembled WGS sequence"/>
</dbReference>
<organism evidence="2 3">
    <name type="scientific">Schistosoma haematobium</name>
    <name type="common">Blood fluke</name>
    <dbReference type="NCBI Taxonomy" id="6185"/>
    <lineage>
        <taxon>Eukaryota</taxon>
        <taxon>Metazoa</taxon>
        <taxon>Spiralia</taxon>
        <taxon>Lophotrochozoa</taxon>
        <taxon>Platyhelminthes</taxon>
        <taxon>Trematoda</taxon>
        <taxon>Digenea</taxon>
        <taxon>Strigeidida</taxon>
        <taxon>Schistosomatoidea</taxon>
        <taxon>Schistosomatidae</taxon>
        <taxon>Schistosoma</taxon>
    </lineage>
</organism>
<feature type="compositionally biased region" description="Polar residues" evidence="1">
    <location>
        <begin position="183"/>
        <end position="195"/>
    </location>
</feature>
<feature type="compositionally biased region" description="Low complexity" evidence="1">
    <location>
        <begin position="210"/>
        <end position="229"/>
    </location>
</feature>
<reference evidence="2" key="2">
    <citation type="journal article" date="2019" name="Gigascience">
        <title>High-quality Schistosoma haematobium genome achieved by single-molecule and long-range sequencing.</title>
        <authorList>
            <person name="Stroehlein A.J."/>
            <person name="Korhonen P.K."/>
            <person name="Chong T.M."/>
            <person name="Lim Y.L."/>
            <person name="Chan K.G."/>
            <person name="Webster B."/>
            <person name="Rollinson D."/>
            <person name="Brindley P.J."/>
            <person name="Gasser R.B."/>
            <person name="Young N.D."/>
        </authorList>
    </citation>
    <scope>NUCLEOTIDE SEQUENCE</scope>
</reference>
<feature type="non-terminal residue" evidence="2">
    <location>
        <position position="245"/>
    </location>
</feature>
<dbReference type="CTD" id="75578274"/>
<comment type="caution">
    <text evidence="2">The sequence shown here is derived from an EMBL/GenBank/DDBJ whole genome shotgun (WGS) entry which is preliminary data.</text>
</comment>
<evidence type="ECO:0008006" key="4">
    <source>
        <dbReference type="Google" id="ProtNLM"/>
    </source>
</evidence>
<keyword evidence="3" id="KW-1185">Reference proteome</keyword>
<reference evidence="2" key="3">
    <citation type="submission" date="2021-06" db="EMBL/GenBank/DDBJ databases">
        <title>Chromosome-level genome assembly for S. haematobium.</title>
        <authorList>
            <person name="Stroehlein A.J."/>
        </authorList>
    </citation>
    <scope>NUCLEOTIDE SEQUENCE</scope>
</reference>
<protein>
    <recommendedName>
        <fullName evidence="4">Egg protein CP391S-like protein</fullName>
    </recommendedName>
</protein>
<evidence type="ECO:0000313" key="3">
    <source>
        <dbReference type="Proteomes" id="UP000471633"/>
    </source>
</evidence>
<proteinExistence type="predicted"/>
<dbReference type="RefSeq" id="XP_051068589.1">
    <property type="nucleotide sequence ID" value="XM_051219258.1"/>
</dbReference>